<dbReference type="InterPro" id="IPR001789">
    <property type="entry name" value="Sig_transdc_resp-reg_receiver"/>
</dbReference>
<feature type="modified residue" description="4-aspartylphosphate" evidence="2">
    <location>
        <position position="57"/>
    </location>
</feature>
<dbReference type="Gene3D" id="3.40.50.2300">
    <property type="match status" value="1"/>
</dbReference>
<evidence type="ECO:0000313" key="5">
    <source>
        <dbReference type="Proteomes" id="UP000217289"/>
    </source>
</evidence>
<evidence type="ECO:0000256" key="1">
    <source>
        <dbReference type="ARBA" id="ARBA00022553"/>
    </source>
</evidence>
<gene>
    <name evidence="4" type="ORF">MEBOL_001284</name>
</gene>
<dbReference type="OrthoDB" id="9784719at2"/>
<protein>
    <recommendedName>
        <fullName evidence="3">Response regulatory domain-containing protein</fullName>
    </recommendedName>
</protein>
<sequence length="120" mass="13039">MTGPPRVVLLVEDEIDLRTVIEELLIEEGFQVVCAADGVAALDWLSGGGKPSLVLLDFFMPRLSGEEFIKRLRSTPSLRDVPLVAMSGADVKHADLTASLRKPFELFALVELVHQLAGSP</sequence>
<dbReference type="InterPro" id="IPR050595">
    <property type="entry name" value="Bact_response_regulator"/>
</dbReference>
<dbReference type="EMBL" id="CP022163">
    <property type="protein sequence ID" value="ATB27839.1"/>
    <property type="molecule type" value="Genomic_DNA"/>
</dbReference>
<dbReference type="InterPro" id="IPR011006">
    <property type="entry name" value="CheY-like_superfamily"/>
</dbReference>
<keyword evidence="5" id="KW-1185">Reference proteome</keyword>
<dbReference type="Pfam" id="PF00072">
    <property type="entry name" value="Response_reg"/>
    <property type="match status" value="1"/>
</dbReference>
<dbReference type="PANTHER" id="PTHR44591:SF3">
    <property type="entry name" value="RESPONSE REGULATORY DOMAIN-CONTAINING PROTEIN"/>
    <property type="match status" value="1"/>
</dbReference>
<dbReference type="KEGG" id="mbd:MEBOL_001284"/>
<organism evidence="4 5">
    <name type="scientific">Melittangium boletus DSM 14713</name>
    <dbReference type="NCBI Taxonomy" id="1294270"/>
    <lineage>
        <taxon>Bacteria</taxon>
        <taxon>Pseudomonadati</taxon>
        <taxon>Myxococcota</taxon>
        <taxon>Myxococcia</taxon>
        <taxon>Myxococcales</taxon>
        <taxon>Cystobacterineae</taxon>
        <taxon>Archangiaceae</taxon>
        <taxon>Melittangium</taxon>
    </lineage>
</organism>
<proteinExistence type="predicted"/>
<accession>A0A250I7I0</accession>
<dbReference type="PROSITE" id="PS50110">
    <property type="entry name" value="RESPONSE_REGULATORY"/>
    <property type="match status" value="1"/>
</dbReference>
<dbReference type="SUPFAM" id="SSF52172">
    <property type="entry name" value="CheY-like"/>
    <property type="match status" value="1"/>
</dbReference>
<evidence type="ECO:0000313" key="4">
    <source>
        <dbReference type="EMBL" id="ATB27839.1"/>
    </source>
</evidence>
<keyword evidence="1 2" id="KW-0597">Phosphoprotein</keyword>
<dbReference type="RefSeq" id="WP_095976590.1">
    <property type="nucleotide sequence ID" value="NZ_CP022163.1"/>
</dbReference>
<name>A0A250I7I0_9BACT</name>
<reference evidence="4 5" key="1">
    <citation type="submission" date="2017-06" db="EMBL/GenBank/DDBJ databases">
        <authorList>
            <person name="Kim H.J."/>
            <person name="Triplett B.A."/>
        </authorList>
    </citation>
    <scope>NUCLEOTIDE SEQUENCE [LARGE SCALE GENOMIC DNA]</scope>
    <source>
        <strain evidence="4 5">DSM 14713</strain>
    </source>
</reference>
<evidence type="ECO:0000259" key="3">
    <source>
        <dbReference type="PROSITE" id="PS50110"/>
    </source>
</evidence>
<dbReference type="SMART" id="SM00448">
    <property type="entry name" value="REC"/>
    <property type="match status" value="1"/>
</dbReference>
<evidence type="ECO:0000256" key="2">
    <source>
        <dbReference type="PROSITE-ProRule" id="PRU00169"/>
    </source>
</evidence>
<dbReference type="PANTHER" id="PTHR44591">
    <property type="entry name" value="STRESS RESPONSE REGULATOR PROTEIN 1"/>
    <property type="match status" value="1"/>
</dbReference>
<dbReference type="Proteomes" id="UP000217289">
    <property type="component" value="Chromosome"/>
</dbReference>
<dbReference type="GO" id="GO:0000160">
    <property type="term" value="P:phosphorelay signal transduction system"/>
    <property type="evidence" value="ECO:0007669"/>
    <property type="project" value="InterPro"/>
</dbReference>
<dbReference type="AlphaFoldDB" id="A0A250I7I0"/>
<feature type="domain" description="Response regulatory" evidence="3">
    <location>
        <begin position="7"/>
        <end position="117"/>
    </location>
</feature>